<comment type="caution">
    <text evidence="1">The sequence shown here is derived from an EMBL/GenBank/DDBJ whole genome shotgun (WGS) entry which is preliminary data.</text>
</comment>
<name>A0AC60QDA1_IXOPE</name>
<organism evidence="1 2">
    <name type="scientific">Ixodes persulcatus</name>
    <name type="common">Taiga tick</name>
    <dbReference type="NCBI Taxonomy" id="34615"/>
    <lineage>
        <taxon>Eukaryota</taxon>
        <taxon>Metazoa</taxon>
        <taxon>Ecdysozoa</taxon>
        <taxon>Arthropoda</taxon>
        <taxon>Chelicerata</taxon>
        <taxon>Arachnida</taxon>
        <taxon>Acari</taxon>
        <taxon>Parasitiformes</taxon>
        <taxon>Ixodida</taxon>
        <taxon>Ixodoidea</taxon>
        <taxon>Ixodidae</taxon>
        <taxon>Ixodinae</taxon>
        <taxon>Ixodes</taxon>
    </lineage>
</organism>
<protein>
    <submittedName>
        <fullName evidence="1">Uncharacterized protein</fullName>
    </submittedName>
</protein>
<evidence type="ECO:0000313" key="2">
    <source>
        <dbReference type="Proteomes" id="UP000805193"/>
    </source>
</evidence>
<evidence type="ECO:0000313" key="1">
    <source>
        <dbReference type="EMBL" id="KAG0432050.1"/>
    </source>
</evidence>
<feature type="non-terminal residue" evidence="1">
    <location>
        <position position="1503"/>
    </location>
</feature>
<reference evidence="1 2" key="1">
    <citation type="journal article" date="2020" name="Cell">
        <title>Large-Scale Comparative Analyses of Tick Genomes Elucidate Their Genetic Diversity and Vector Capacities.</title>
        <authorList>
            <consortium name="Tick Genome and Microbiome Consortium (TIGMIC)"/>
            <person name="Jia N."/>
            <person name="Wang J."/>
            <person name="Shi W."/>
            <person name="Du L."/>
            <person name="Sun Y."/>
            <person name="Zhan W."/>
            <person name="Jiang J.F."/>
            <person name="Wang Q."/>
            <person name="Zhang B."/>
            <person name="Ji P."/>
            <person name="Bell-Sakyi L."/>
            <person name="Cui X.M."/>
            <person name="Yuan T.T."/>
            <person name="Jiang B.G."/>
            <person name="Yang W.F."/>
            <person name="Lam T.T."/>
            <person name="Chang Q.C."/>
            <person name="Ding S.J."/>
            <person name="Wang X.J."/>
            <person name="Zhu J.G."/>
            <person name="Ruan X.D."/>
            <person name="Zhao L."/>
            <person name="Wei J.T."/>
            <person name="Ye R.Z."/>
            <person name="Que T.C."/>
            <person name="Du C.H."/>
            <person name="Zhou Y.H."/>
            <person name="Cheng J.X."/>
            <person name="Dai P.F."/>
            <person name="Guo W.B."/>
            <person name="Han X.H."/>
            <person name="Huang E.J."/>
            <person name="Li L.F."/>
            <person name="Wei W."/>
            <person name="Gao Y.C."/>
            <person name="Liu J.Z."/>
            <person name="Shao H.Z."/>
            <person name="Wang X."/>
            <person name="Wang C.C."/>
            <person name="Yang T.C."/>
            <person name="Huo Q.B."/>
            <person name="Li W."/>
            <person name="Chen H.Y."/>
            <person name="Chen S.E."/>
            <person name="Zhou L.G."/>
            <person name="Ni X.B."/>
            <person name="Tian J.H."/>
            <person name="Sheng Y."/>
            <person name="Liu T."/>
            <person name="Pan Y.S."/>
            <person name="Xia L.Y."/>
            <person name="Li J."/>
            <person name="Zhao F."/>
            <person name="Cao W.C."/>
        </authorList>
    </citation>
    <scope>NUCLEOTIDE SEQUENCE [LARGE SCALE GENOMIC DNA]</scope>
    <source>
        <strain evidence="1">Iper-2018</strain>
    </source>
</reference>
<sequence length="1503" mass="168886">MEPVNVPQASEKNDVRPCAASLWQLHIILWKNVYVKRLRRHYVTTILEVALVVALLLGIQEYAVTRETMKVRPDTHYPTSAPTKYWNTMPDVVAIDKVLYHPKSQYLSKLVRESFSDLGVLDVSAVDSLKNLKDAINKLNDTPTVVIGLHFKNVPSNTTGVPSSLDCVVMAGRLPLDTHVDFGEKLLSQPPGPANEAHFVEMNTIMPIIGTLQQRHLEYLALTHNLSMAAAAPVKLQRFPYPSYIEEMDISNYALVLSRFCIGMLVPFAVFAARLTDEKTSGMKEMLRIVGLSDWVYWASHYLSAFFMHLITVTLMLLFLCIKHNDKGRSFIQSSDPFLVFAILMCFCSSCLLHAALLSLFFANPASAVAGAMLYWTLSSAMPFLILDQGTGHGYHFISRKHKLLTSIFPGMNLHWSFRVLNRFEKFVDTGATWGNFFDHSATPDNVTVAEIVAVGIVFDCFIALLVWYLDNVLPIGPGIARPFYFPFTVGCNGPDLREIIRDVVREEIRKLLPAAASSDSPSIAEVVRAEVQQALQPQVLVSAAPEPPTLSYAAATRRPPPPAHPYTAPPRREPPAPQFSRRQEDRASYWVPRIEFVTTPEKTAQEKDNFEAEPKNQVVAVEIVQACKNYDTVRAVCSANLRILESQITVLLGHNGAGKSTLLNIITGFIDSSSGTVLLGGYDIRKSTRDARESIGYCAQHNIFFDDLTVEEHLLFFAIVRGIPRDRVHLEVVTLLQDVGLMSVSDQLAVSLTSGLQRRLCTALAVIGNPKIVVLDEPTANMDPDGRREMWELLLKVRRHSAILLTTQHLDEADVLGDRIAIMANGRIRCLGSPTFLKHRFTTGYHLQVKKTPKCNLFAIEFLLRKYAPRAHLQSDSDNEAMFVLGQIVATRHTITMFKELEQRKGELGFESLGLAVTTLEDVLMRVGEEHHIHRHHTQPDADDNQEMIEARQSVIKLIVSTKRSKPSLAKKSFALLSKRAICTRRQWRMPLFSWILPPLLLFLLFFLENATLRGSGYARGGRDNELGYRFHKVLGSGHVRTALPCWAMWDPRAAVNSRVHETRLRLQNFEAVNLPSGVDVMEYLLDMGRNTLREYVFDEHAGFQFTKQAGTLLWYNGQNPHAGLLVLVAYNTARLRNLTGNPRSRMMFSVKANPVAMIEEDEAEQNQNTYREVMPKILRSILFPMVSSLMCSNFVIFPITERVVQVKHLHLMGGVSTLLYWSVNFFWDFLFYMGTALFVLPPILLQAESFTDTDLPPADLRAKGVIASGVIAGRTSSRRYPSSQEFGARALGRRTSTGSIILLNLLHGFAALPGIYVMSFAFDNPTFGYSMLAIYSFVLSLLGSLATVFMEHFSHNLKAPFLIVTLEVMLQVMRLVPSFSYSRGMTKILELSRENAICRKGGVDLERICHTHAIDFKPALKLCCETPEHQRFEHILIQPLSAHHYSAYYEAVTLAVEGCVLFLLLMFFESRWVYRTESMLSAPKEKSSFSVASSLAPTPSR</sequence>
<dbReference type="EMBL" id="JABSTQ010009181">
    <property type="protein sequence ID" value="KAG0432050.1"/>
    <property type="molecule type" value="Genomic_DNA"/>
</dbReference>
<accession>A0AC60QDA1</accession>
<gene>
    <name evidence="1" type="ORF">HPB47_021239</name>
</gene>
<proteinExistence type="predicted"/>
<dbReference type="Proteomes" id="UP000805193">
    <property type="component" value="Unassembled WGS sequence"/>
</dbReference>
<keyword evidence="2" id="KW-1185">Reference proteome</keyword>